<dbReference type="PROSITE" id="PS51471">
    <property type="entry name" value="FE2OG_OXY"/>
    <property type="match status" value="1"/>
</dbReference>
<sequence length="202" mass="23810">MKDFKKKTKNKSIKKYRTCKKNDIKCQKELVLDLLRDTPFPKNTSRKNIMRTKHKENKARYEGFVLGKINLIPHMWKKDKKGKVIKQQQSNRTKDPRFKKLFYECKKLMKIHDPKFEFTTIQYNKNMRAARHVDGRNVGTSYIVGLGDYTGGELIVYDNAKKPTGAVKNDLRGNFYSFNGSKFLHEVAPFKGERYTIVFFKI</sequence>
<reference evidence="2" key="1">
    <citation type="journal article" date="2020" name="Nature">
        <title>Giant virus diversity and host interactions through global metagenomics.</title>
        <authorList>
            <person name="Schulz F."/>
            <person name="Roux S."/>
            <person name="Paez-Espino D."/>
            <person name="Jungbluth S."/>
            <person name="Walsh D.A."/>
            <person name="Denef V.J."/>
            <person name="McMahon K.D."/>
            <person name="Konstantinidis K.T."/>
            <person name="Eloe-Fadrosh E.A."/>
            <person name="Kyrpides N.C."/>
            <person name="Woyke T."/>
        </authorList>
    </citation>
    <scope>NUCLEOTIDE SEQUENCE</scope>
    <source>
        <strain evidence="2">GVMAG-M-3300020187-37</strain>
    </source>
</reference>
<name>A0A6C0C4T1_9ZZZZ</name>
<evidence type="ECO:0000313" key="2">
    <source>
        <dbReference type="EMBL" id="QHS99617.1"/>
    </source>
</evidence>
<organism evidence="2">
    <name type="scientific">viral metagenome</name>
    <dbReference type="NCBI Taxonomy" id="1070528"/>
    <lineage>
        <taxon>unclassified sequences</taxon>
        <taxon>metagenomes</taxon>
        <taxon>organismal metagenomes</taxon>
    </lineage>
</organism>
<dbReference type="InterPro" id="IPR005123">
    <property type="entry name" value="Oxoglu/Fe-dep_dioxygenase_dom"/>
</dbReference>
<accession>A0A6C0C4T1</accession>
<feature type="domain" description="Fe2OG dioxygenase" evidence="1">
    <location>
        <begin position="110"/>
        <end position="202"/>
    </location>
</feature>
<dbReference type="AlphaFoldDB" id="A0A6C0C4T1"/>
<dbReference type="Gene3D" id="3.60.130.30">
    <property type="match status" value="1"/>
</dbReference>
<proteinExistence type="predicted"/>
<dbReference type="EMBL" id="MN739345">
    <property type="protein sequence ID" value="QHS99617.1"/>
    <property type="molecule type" value="Genomic_DNA"/>
</dbReference>
<evidence type="ECO:0000259" key="1">
    <source>
        <dbReference type="PROSITE" id="PS51471"/>
    </source>
</evidence>
<protein>
    <recommendedName>
        <fullName evidence="1">Fe2OG dioxygenase domain-containing protein</fullName>
    </recommendedName>
</protein>